<gene>
    <name evidence="1" type="ORF">ABT317_01145</name>
</gene>
<evidence type="ECO:0000313" key="1">
    <source>
        <dbReference type="EMBL" id="MER6975701.1"/>
    </source>
</evidence>
<keyword evidence="2" id="KW-1185">Reference proteome</keyword>
<sequence>MPVEPVPCAPGEGGTPGTCACAPSIASAPLCRPDGTTVLLVIRSECADCGSPAADPAVVGWIDPVTGVYTAGPAPADAGPCTAGCSCSPSITTAPLCRADGTTILVVVRSDCADCDTPAPDPVVVGWINLLTGMFMPGPAPADAGPCTSDCIDTVCRQLCDDTDGDGQADTTYSELWCIKADGTATLVLTYQDDPSTPYTPTSPVECTYGCPESETVMLCDDTGPFLRRYVFLNGTASYEDVALDGQTPHVVTGTVGACAGNDSKSCIDTLCRTRCDDTDGDGQADVTYSELWCVHADGTAELTLTYQDDPSVPYTPTSPVDCEYGTQASQALTLCDDTGPFLRRYSWLGDSASHDDFDLDGSTPHLVTGAVRLCPAAPDCEAQTTPVATLGLCLANGEPIAVVVTRDCDGTVTRDGWLNLTTGAYSAGEPPAGTIACGDSRSIQVSGTFCDVDPDTGDVLGLVLIEYSYDADGSIAAVRLVDAVTGQTYSPQGQVTTCPAGVEQWERDIVQLCDTAADGTVTAFVRDYARDENGQITGHTDYSLDGEPYTPAGTVNVCGTCHDCETTTLCDVPANTDPAPILNPASQPTTRAGTLSNGVSWTIAGGTSSIPNWWTVALLPSPSMGPLPVTFDRPVSVEWSARVGRRSTGVGKLVMPPGTVLVSLAADHVWDPATRTLSSVTTAGPVSDTAPVSRFMHPGPVTELLFATDGTTGLNATQRAVGDFIVTPVSVTFLRTVCRGCDGAVTSVTDTLLDGTTPYVPAGTVGVCQPPEPEPESCRDTSSTLLCDTAATDVITVFDPANRASADGWEVVSFTGANAGFGPEAAMPYPARYATAPVPALGARADMNAGTGSAQWAGYDAAPVRWVLRKTFQAPEDGVAVAQSVGFRGDGGARVRINGVDAGMYGQWNQPATSGTAQIPVTAGPNTVEIEVRDTNGLNYVTGRLDIALPRTTQFMRRTVVDCETGETVSVVDTTLDGEPYTVTGDVGQCEPAAECCEQPPPETRVDVETALLCVRDQASGEITGQVIAERVYDDQSGDLIEQRLTDLDGEPFTLPAGAELTKCPSPDRITRQVCVVESGTSEFLTNPANATSGVDADWTWAPNLTGVWYPMYRVAPIPAWVVTDSAPNKAHWVSPHADRSVCPTAAESSPPLPGTWYTRASWVLPVDVDPESIRISTTVLNADNRVIQWRLNDGAWQPVGPSQFVDPAWTVPPTAVPGGRAGQNDVVVQLLETAPPAACPNANLAGMILHVIATYDHAPQVWTQIIEPSGHTYYLDENGTRQDSIPPGKRLVPCDGGSGDAPCCPAVNTDVLTLCDTAPDGTVTTFLRHFTFTEGIAAPVVRDTALDGTSPYTPAGTVGTCSPAAEPCRNTTALLLCDQPTDGTPDPTVTDTAPGPYYPYTTGAPVTGGQTLWDGGTVTVPAASGPQPGTVGTVATLAATLAAPRPACDTGTAHVTVSVHAQQLGPDTGCAATGYLRLFNGASTPIALALVPNNTPVGWSGVLTAEADVPAADLAAGNIAALIALDTWDDSPAACPDSPRRTGWQLDAFTATVTYDQAGCAPQFLRNIVLDCESGAVVSVTDTTLNGGPYTPTGEPGQCTAASGGGTCCPQQPCGDTELAELCDLVYSPAPPTLTPASSFTLAGNVQVVGNLLYYSGGNVAVTGVANRAVTGLVAGAGYEFRFSTYWAGTGSPNPAASNAVYQVDVLDGTTVIATQQRNVSNGAGASPGPVPEAPVQFIAPASGAVTIRITDLTTGGGLNRDLLVIPQDVRSDVLTVQSTPFLRAITFDCDGAPTGSRDLALDGVTPYEVQGEVGTCAADGGSSGSAAPGPDTEIVQLCDTAPDGTVTAFLRQFTYEPGADAPTATDTALDGVTAYTPAGTVGVCQAEPCGDTEIVQLCDVTYDPQAPIPTPARDFTLTGNVVTANNGTILWFAQANQPANGVAELTVSGLLPATLYEFRFASAWIGAGAPDPANNNAIYRLDVLDGTTVLATRTRNTSNGSNVFPGGVLTEDLPPLAFIAPATGAVTIRFTDQTTGGAINDRDLFLMPLEVRTAVLTVTRTPFLRRFTFDCDGTPTGTQDLALDGVTPYEVQGEAGTCGGDGIGGSSVTPGPDTEIVQLCDVAADGTTTPFLRQLTYEPGADAPTVTDTALDGVTAYTPAGTVGTCQAATEGRDVELTPMCVIDNATGRVLQQILAEVTYDTATGDRLGVNYVDPRTWGPVALPGGAHLGLCPDAQSEPAPDVEVVQLCDLVDGADPVPFLRHLTYQPGATTPTVADTALDGTTPYVLTGTAGVCSTPCGVQAVIEQCRCDDLDADGLPDTGYVELLAVDCDGQLTSLGTYTDGLTAPYTPVSPVDCDAADEAEGAEPAFGVQAHRVELAAGQMWDAASVPLLRSVTLVARAAATVTTVDGTSTMIAGEAVTWSADKESDAAVVGPLVAHAGPDGSLIVNYTRAVTL</sequence>
<accession>A0ABV1VUU1</accession>
<evidence type="ECO:0000313" key="2">
    <source>
        <dbReference type="Proteomes" id="UP001458415"/>
    </source>
</evidence>
<organism evidence="1 2">
    <name type="scientific">Streptomyces carpinensis</name>
    <dbReference type="NCBI Taxonomy" id="66369"/>
    <lineage>
        <taxon>Bacteria</taxon>
        <taxon>Bacillati</taxon>
        <taxon>Actinomycetota</taxon>
        <taxon>Actinomycetes</taxon>
        <taxon>Kitasatosporales</taxon>
        <taxon>Streptomycetaceae</taxon>
        <taxon>Streptomyces</taxon>
    </lineage>
</organism>
<dbReference type="Proteomes" id="UP001458415">
    <property type="component" value="Unassembled WGS sequence"/>
</dbReference>
<dbReference type="EMBL" id="JBEPCU010000006">
    <property type="protein sequence ID" value="MER6975701.1"/>
    <property type="molecule type" value="Genomic_DNA"/>
</dbReference>
<proteinExistence type="predicted"/>
<reference evidence="1 2" key="1">
    <citation type="submission" date="2024-06" db="EMBL/GenBank/DDBJ databases">
        <title>The Natural Products Discovery Center: Release of the First 8490 Sequenced Strains for Exploring Actinobacteria Biosynthetic Diversity.</title>
        <authorList>
            <person name="Kalkreuter E."/>
            <person name="Kautsar S.A."/>
            <person name="Yang D."/>
            <person name="Bader C.D."/>
            <person name="Teijaro C.N."/>
            <person name="Fluegel L."/>
            <person name="Davis C.M."/>
            <person name="Simpson J.R."/>
            <person name="Lauterbach L."/>
            <person name="Steele A.D."/>
            <person name="Gui C."/>
            <person name="Meng S."/>
            <person name="Li G."/>
            <person name="Viehrig K."/>
            <person name="Ye F."/>
            <person name="Su P."/>
            <person name="Kiefer A.F."/>
            <person name="Nichols A."/>
            <person name="Cepeda A.J."/>
            <person name="Yan W."/>
            <person name="Fan B."/>
            <person name="Jiang Y."/>
            <person name="Adhikari A."/>
            <person name="Zheng C.-J."/>
            <person name="Schuster L."/>
            <person name="Cowan T.M."/>
            <person name="Smanski M.J."/>
            <person name="Chevrette M.G."/>
            <person name="De Carvalho L.P.S."/>
            <person name="Shen B."/>
        </authorList>
    </citation>
    <scope>NUCLEOTIDE SEQUENCE [LARGE SCALE GENOMIC DNA]</scope>
    <source>
        <strain evidence="1 2">NPDC000634</strain>
    </source>
</reference>
<protein>
    <submittedName>
        <fullName evidence="1">Uncharacterized protein</fullName>
    </submittedName>
</protein>
<name>A0ABV1VUU1_9ACTN</name>
<comment type="caution">
    <text evidence="1">The sequence shown here is derived from an EMBL/GenBank/DDBJ whole genome shotgun (WGS) entry which is preliminary data.</text>
</comment>
<dbReference type="RefSeq" id="WP_143668193.1">
    <property type="nucleotide sequence ID" value="NZ_MUBM01000319.1"/>
</dbReference>